<name>A0ABP9RJL9_9ACTN</name>
<keyword evidence="3" id="KW-0349">Heme</keyword>
<evidence type="ECO:0000256" key="3">
    <source>
        <dbReference type="ARBA" id="ARBA00022617"/>
    </source>
</evidence>
<evidence type="ECO:0000259" key="10">
    <source>
        <dbReference type="Pfam" id="PF20628"/>
    </source>
</evidence>
<evidence type="ECO:0000256" key="6">
    <source>
        <dbReference type="ARBA" id="ARBA00023002"/>
    </source>
</evidence>
<feature type="region of interest" description="Disordered" evidence="9">
    <location>
        <begin position="246"/>
        <end position="266"/>
    </location>
</feature>
<feature type="domain" description="Dyp-type peroxidase C-terminal" evidence="10">
    <location>
        <begin position="156"/>
        <end position="359"/>
    </location>
</feature>
<evidence type="ECO:0000313" key="12">
    <source>
        <dbReference type="Proteomes" id="UP001501570"/>
    </source>
</evidence>
<organism evidence="11 12">
    <name type="scientific">Rugosimonospora acidiphila</name>
    <dbReference type="NCBI Taxonomy" id="556531"/>
    <lineage>
        <taxon>Bacteria</taxon>
        <taxon>Bacillati</taxon>
        <taxon>Actinomycetota</taxon>
        <taxon>Actinomycetes</taxon>
        <taxon>Micromonosporales</taxon>
        <taxon>Micromonosporaceae</taxon>
        <taxon>Rugosimonospora</taxon>
    </lineage>
</organism>
<evidence type="ECO:0000256" key="9">
    <source>
        <dbReference type="SAM" id="MobiDB-lite"/>
    </source>
</evidence>
<dbReference type="SUPFAM" id="SSF54909">
    <property type="entry name" value="Dimeric alpha+beta barrel"/>
    <property type="match status" value="1"/>
</dbReference>
<feature type="compositionally biased region" description="Basic and acidic residues" evidence="9">
    <location>
        <begin position="246"/>
        <end position="255"/>
    </location>
</feature>
<comment type="caution">
    <text evidence="11">The sequence shown here is derived from an EMBL/GenBank/DDBJ whole genome shotgun (WGS) entry which is preliminary data.</text>
</comment>
<gene>
    <name evidence="11" type="ORF">GCM10023322_07650</name>
</gene>
<comment type="cofactor">
    <cofactor evidence="1">
        <name>heme b</name>
        <dbReference type="ChEBI" id="CHEBI:60344"/>
    </cofactor>
</comment>
<evidence type="ECO:0000256" key="1">
    <source>
        <dbReference type="ARBA" id="ARBA00001970"/>
    </source>
</evidence>
<keyword evidence="2" id="KW-0575">Peroxidase</keyword>
<keyword evidence="6" id="KW-0560">Oxidoreductase</keyword>
<keyword evidence="5" id="KW-0732">Signal</keyword>
<dbReference type="EMBL" id="BAABJQ010000002">
    <property type="protein sequence ID" value="GAA5179009.1"/>
    <property type="molecule type" value="Genomic_DNA"/>
</dbReference>
<dbReference type="Proteomes" id="UP001501570">
    <property type="component" value="Unassembled WGS sequence"/>
</dbReference>
<reference evidence="12" key="1">
    <citation type="journal article" date="2019" name="Int. J. Syst. Evol. Microbiol.">
        <title>The Global Catalogue of Microorganisms (GCM) 10K type strain sequencing project: providing services to taxonomists for standard genome sequencing and annotation.</title>
        <authorList>
            <consortium name="The Broad Institute Genomics Platform"/>
            <consortium name="The Broad Institute Genome Sequencing Center for Infectious Disease"/>
            <person name="Wu L."/>
            <person name="Ma J."/>
        </authorList>
    </citation>
    <scope>NUCLEOTIDE SEQUENCE [LARGE SCALE GENOMIC DNA]</scope>
    <source>
        <strain evidence="12">JCM 18304</strain>
    </source>
</reference>
<accession>A0ABP9RJL9</accession>
<evidence type="ECO:0000256" key="8">
    <source>
        <dbReference type="ARBA" id="ARBA00025737"/>
    </source>
</evidence>
<evidence type="ECO:0000256" key="5">
    <source>
        <dbReference type="ARBA" id="ARBA00022729"/>
    </source>
</evidence>
<dbReference type="RefSeq" id="WP_345626126.1">
    <property type="nucleotide sequence ID" value="NZ_BAABJQ010000002.1"/>
</dbReference>
<evidence type="ECO:0000256" key="4">
    <source>
        <dbReference type="ARBA" id="ARBA00022723"/>
    </source>
</evidence>
<evidence type="ECO:0000256" key="2">
    <source>
        <dbReference type="ARBA" id="ARBA00022559"/>
    </source>
</evidence>
<proteinExistence type="inferred from homology"/>
<keyword evidence="12" id="KW-1185">Reference proteome</keyword>
<protein>
    <recommendedName>
        <fullName evidence="10">Dyp-type peroxidase C-terminal domain-containing protein</fullName>
    </recommendedName>
</protein>
<dbReference type="InterPro" id="IPR006314">
    <property type="entry name" value="Dyp_peroxidase"/>
</dbReference>
<keyword evidence="7" id="KW-0408">Iron</keyword>
<dbReference type="PANTHER" id="PTHR30521">
    <property type="entry name" value="DEFERROCHELATASE/PEROXIDASE"/>
    <property type="match status" value="1"/>
</dbReference>
<evidence type="ECO:0000256" key="7">
    <source>
        <dbReference type="ARBA" id="ARBA00023004"/>
    </source>
</evidence>
<dbReference type="PROSITE" id="PS51404">
    <property type="entry name" value="DYP_PEROXIDASE"/>
    <property type="match status" value="1"/>
</dbReference>
<sequence length="387" mass="42544">MDTTPAPYLAVVQADLPGADPDACATVLRAVVRGVEGAGFAAGFGPPPAPTATYLLGVSARLLKGPWTPWRDDADDSSRWGRPVRCPASLRAMQAKRDNDFPSFRTDQQRVGHETDLIALLESADPEQLSRAVREMSGPLGGAVREHRGQLRPQGRDPFGFHDGVSNLQDLRAEDPRRYEEHLIHREADLDLEGTYLVFRRYRLFPQRMRDPVVVPDDRGEQTRTLTPEQVIGRCRSCGSVLDADTGDHLPRRAGEAQGASALRQSHLRKANPRGRGLTNFGHEVVPPDVRLLRRGYPTSDPEGLLFLAFQADIQDGGFEFIHNEWLLSDFNGAPDPLLSPEAGLVEPLTGCYYFVPRAQRDLGEVLRTLVTSAPVDGFDGLATATT</sequence>
<dbReference type="Pfam" id="PF20628">
    <property type="entry name" value="Dyp_perox_C"/>
    <property type="match status" value="1"/>
</dbReference>
<dbReference type="InterPro" id="IPR048328">
    <property type="entry name" value="Dyp_perox_C"/>
</dbReference>
<evidence type="ECO:0000313" key="11">
    <source>
        <dbReference type="EMBL" id="GAA5179009.1"/>
    </source>
</evidence>
<keyword evidence="4" id="KW-0479">Metal-binding</keyword>
<comment type="similarity">
    <text evidence="8">Belongs to the DyP-type peroxidase family.</text>
</comment>
<dbReference type="InterPro" id="IPR011008">
    <property type="entry name" value="Dimeric_a/b-barrel"/>
</dbReference>
<dbReference type="PANTHER" id="PTHR30521:SF4">
    <property type="entry name" value="DEFERROCHELATASE"/>
    <property type="match status" value="1"/>
</dbReference>